<dbReference type="OrthoDB" id="113732at2"/>
<gene>
    <name evidence="1" type="ORF">AWH48_03555</name>
</gene>
<evidence type="ECO:0000313" key="1">
    <source>
        <dbReference type="EMBL" id="OAH55764.1"/>
    </source>
</evidence>
<dbReference type="Gene3D" id="1.10.357.10">
    <property type="entry name" value="Tetracycline Repressor, domain 2"/>
    <property type="match status" value="1"/>
</dbReference>
<sequence>MRGFYEQQIDALKGLVSNEEPFIEQLNGFFLQKPKDTNLLRKDIMEEILKSNSELNSLVKEYQQKTIPIFLEWIEKGRKQGYVKEGISNELILYYYNMMAAAMENLYKQLADHPDIDQIFQQLKHMFFMVLSRNQSSVRHASSVLKTLGTVAKAEIINNILL</sequence>
<accession>A0A177KRD5</accession>
<dbReference type="RefSeq" id="WP_018393639.1">
    <property type="nucleotide sequence ID" value="NZ_LQWZ01000023.1"/>
</dbReference>
<dbReference type="Proteomes" id="UP000077271">
    <property type="component" value="Unassembled WGS sequence"/>
</dbReference>
<dbReference type="AlphaFoldDB" id="A0A177KRD5"/>
<evidence type="ECO:0000313" key="2">
    <source>
        <dbReference type="Proteomes" id="UP000077271"/>
    </source>
</evidence>
<name>A0A177KRD5_9BACI</name>
<dbReference type="EMBL" id="LQWZ01000023">
    <property type="protein sequence ID" value="OAH55764.1"/>
    <property type="molecule type" value="Genomic_DNA"/>
</dbReference>
<organism evidence="1 2">
    <name type="scientific">Domibacillus aminovorans</name>
    <dbReference type="NCBI Taxonomy" id="29332"/>
    <lineage>
        <taxon>Bacteria</taxon>
        <taxon>Bacillati</taxon>
        <taxon>Bacillota</taxon>
        <taxon>Bacilli</taxon>
        <taxon>Bacillales</taxon>
        <taxon>Bacillaceae</taxon>
        <taxon>Domibacillus</taxon>
    </lineage>
</organism>
<reference evidence="1 2" key="1">
    <citation type="submission" date="2016-01" db="EMBL/GenBank/DDBJ databases">
        <title>Investigation of taxonomic status of Bacillus aminovorans.</title>
        <authorList>
            <person name="Verma A."/>
            <person name="Pal Y."/>
            <person name="Krishnamurthi S."/>
        </authorList>
    </citation>
    <scope>NUCLEOTIDE SEQUENCE [LARGE SCALE GENOMIC DNA]</scope>
    <source>
        <strain evidence="1 2">DSM 4337</strain>
    </source>
</reference>
<proteinExistence type="predicted"/>
<protein>
    <submittedName>
        <fullName evidence="1">Uncharacterized protein</fullName>
    </submittedName>
</protein>
<comment type="caution">
    <text evidence="1">The sequence shown here is derived from an EMBL/GenBank/DDBJ whole genome shotgun (WGS) entry which is preliminary data.</text>
</comment>